<keyword evidence="2" id="KW-1185">Reference proteome</keyword>
<gene>
    <name evidence="1" type="ORF">SAMN06295960_4643</name>
</gene>
<evidence type="ECO:0000313" key="1">
    <source>
        <dbReference type="EMBL" id="SMG58198.1"/>
    </source>
</evidence>
<dbReference type="STRING" id="1852522.SAMN06295960_4643"/>
<name>A0A1X7LWD2_9BACL</name>
<dbReference type="AlphaFoldDB" id="A0A1X7LWD2"/>
<reference evidence="1 2" key="1">
    <citation type="submission" date="2017-04" db="EMBL/GenBank/DDBJ databases">
        <authorList>
            <person name="Afonso C.L."/>
            <person name="Miller P.J."/>
            <person name="Scott M.A."/>
            <person name="Spackman E."/>
            <person name="Goraichik I."/>
            <person name="Dimitrov K.M."/>
            <person name="Suarez D.L."/>
            <person name="Swayne D.E."/>
        </authorList>
    </citation>
    <scope>NUCLEOTIDE SEQUENCE [LARGE SCALE GENOMIC DNA]</scope>
    <source>
        <strain evidence="1 2">11</strain>
    </source>
</reference>
<dbReference type="EMBL" id="FXAZ01000009">
    <property type="protein sequence ID" value="SMG58198.1"/>
    <property type="molecule type" value="Genomic_DNA"/>
</dbReference>
<proteinExistence type="predicted"/>
<accession>A0A1X7LWD2</accession>
<dbReference type="OrthoDB" id="1807498at2"/>
<organism evidence="1 2">
    <name type="scientific">Paenibacillus aquistagni</name>
    <dbReference type="NCBI Taxonomy" id="1852522"/>
    <lineage>
        <taxon>Bacteria</taxon>
        <taxon>Bacillati</taxon>
        <taxon>Bacillota</taxon>
        <taxon>Bacilli</taxon>
        <taxon>Bacillales</taxon>
        <taxon>Paenibacillaceae</taxon>
        <taxon>Paenibacillus</taxon>
    </lineage>
</organism>
<protein>
    <recommendedName>
        <fullName evidence="3">Phage XkdN-like tail assembly chaperone protein, TAC</fullName>
    </recommendedName>
</protein>
<evidence type="ECO:0008006" key="3">
    <source>
        <dbReference type="Google" id="ProtNLM"/>
    </source>
</evidence>
<evidence type="ECO:0000313" key="2">
    <source>
        <dbReference type="Proteomes" id="UP000193834"/>
    </source>
</evidence>
<sequence>MNRDPRLTLADLVAKKLQKQEKKRKTKDYFVPSLEGNVLIEQPEEAIVLKSMDMMGDGNLTSIVAAYDYLIYNSIAVFRDPELHKEYEIIDPIDIVSALLELNERFQIGEAITKMSGIEDLGNDVKN</sequence>
<dbReference type="Proteomes" id="UP000193834">
    <property type="component" value="Unassembled WGS sequence"/>
</dbReference>
<dbReference type="RefSeq" id="WP_085498518.1">
    <property type="nucleotide sequence ID" value="NZ_FXAZ01000009.1"/>
</dbReference>